<dbReference type="PROSITE" id="PS00610">
    <property type="entry name" value="NA_NEUROTRAN_SYMP_1"/>
    <property type="match status" value="1"/>
</dbReference>
<evidence type="ECO:0000256" key="1">
    <source>
        <dbReference type="ARBA" id="ARBA00004141"/>
    </source>
</evidence>
<evidence type="ECO:0000256" key="6">
    <source>
        <dbReference type="PIRSR" id="PIRSR600175-1"/>
    </source>
</evidence>
<feature type="binding site" evidence="6">
    <location>
        <position position="57"/>
    </location>
    <ligand>
        <name>Na(+)</name>
        <dbReference type="ChEBI" id="CHEBI:29101"/>
        <label>1</label>
    </ligand>
</feature>
<feature type="transmembrane region" description="Helical" evidence="9">
    <location>
        <begin position="358"/>
        <end position="383"/>
    </location>
</feature>
<feature type="transmembrane region" description="Helical" evidence="9">
    <location>
        <begin position="80"/>
        <end position="102"/>
    </location>
</feature>
<feature type="transmembrane region" description="Helical" evidence="9">
    <location>
        <begin position="278"/>
        <end position="301"/>
    </location>
</feature>
<comment type="subcellular location">
    <subcellularLocation>
        <location evidence="1">Membrane</location>
        <topology evidence="1">Multi-pass membrane protein</topology>
    </subcellularLocation>
</comment>
<feature type="transmembrane region" description="Helical" evidence="9">
    <location>
        <begin position="489"/>
        <end position="510"/>
    </location>
</feature>
<evidence type="ECO:0000256" key="2">
    <source>
        <dbReference type="ARBA" id="ARBA00022448"/>
    </source>
</evidence>
<dbReference type="PANTHER" id="PTHR11616:SF265">
    <property type="entry name" value="TRANSPORTER"/>
    <property type="match status" value="1"/>
</dbReference>
<dbReference type="PANTHER" id="PTHR11616">
    <property type="entry name" value="SODIUM/CHLORIDE DEPENDENT TRANSPORTER"/>
    <property type="match status" value="1"/>
</dbReference>
<evidence type="ECO:0000313" key="11">
    <source>
        <dbReference type="Proteomes" id="UP001497497"/>
    </source>
</evidence>
<keyword evidence="6" id="KW-0915">Sodium</keyword>
<dbReference type="AlphaFoldDB" id="A0AAV2H4B0"/>
<comment type="similarity">
    <text evidence="8">Belongs to the sodium:neurotransmitter symporter (SNF) (TC 2.A.22) family.</text>
</comment>
<dbReference type="GO" id="GO:0005886">
    <property type="term" value="C:plasma membrane"/>
    <property type="evidence" value="ECO:0007669"/>
    <property type="project" value="TreeGrafter"/>
</dbReference>
<keyword evidence="5 9" id="KW-0472">Membrane</keyword>
<feature type="transmembrane region" description="Helical" evidence="9">
    <location>
        <begin position="321"/>
        <end position="346"/>
    </location>
</feature>
<dbReference type="Pfam" id="PF00209">
    <property type="entry name" value="SNF"/>
    <property type="match status" value="1"/>
</dbReference>
<evidence type="ECO:0000313" key="10">
    <source>
        <dbReference type="EMBL" id="CAL1527074.1"/>
    </source>
</evidence>
<keyword evidence="7" id="KW-1015">Disulfide bond</keyword>
<feature type="binding site" evidence="6">
    <location>
        <position position="432"/>
    </location>
    <ligand>
        <name>Na(+)</name>
        <dbReference type="ChEBI" id="CHEBI:29101"/>
        <label>1</label>
    </ligand>
</feature>
<feature type="transmembrane region" description="Helical" evidence="9">
    <location>
        <begin position="247"/>
        <end position="266"/>
    </location>
</feature>
<feature type="binding site" evidence="6">
    <location>
        <position position="429"/>
    </location>
    <ligand>
        <name>Na(+)</name>
        <dbReference type="ChEBI" id="CHEBI:29101"/>
        <label>1</label>
    </ligand>
</feature>
<evidence type="ECO:0000256" key="8">
    <source>
        <dbReference type="RuleBase" id="RU003732"/>
    </source>
</evidence>
<keyword evidence="3 8" id="KW-0812">Transmembrane</keyword>
<evidence type="ECO:0000256" key="5">
    <source>
        <dbReference type="ARBA" id="ARBA00023136"/>
    </source>
</evidence>
<feature type="transmembrane region" description="Helical" evidence="9">
    <location>
        <begin position="568"/>
        <end position="591"/>
    </location>
</feature>
<protein>
    <recommendedName>
        <fullName evidence="8">Transporter</fullName>
    </recommendedName>
</protein>
<dbReference type="GO" id="GO:0005332">
    <property type="term" value="F:gamma-aminobutyric acid:sodium:chloride symporter activity"/>
    <property type="evidence" value="ECO:0007669"/>
    <property type="project" value="TreeGrafter"/>
</dbReference>
<feature type="binding site" evidence="6">
    <location>
        <position position="364"/>
    </location>
    <ligand>
        <name>Na(+)</name>
        <dbReference type="ChEBI" id="CHEBI:29101"/>
        <label>1</label>
    </ligand>
</feature>
<dbReference type="PRINTS" id="PR00176">
    <property type="entry name" value="NANEUSMPORT"/>
</dbReference>
<dbReference type="GO" id="GO:0046872">
    <property type="term" value="F:metal ion binding"/>
    <property type="evidence" value="ECO:0007669"/>
    <property type="project" value="UniProtKB-KW"/>
</dbReference>
<evidence type="ECO:0000256" key="9">
    <source>
        <dbReference type="SAM" id="Phobius"/>
    </source>
</evidence>
<accession>A0AAV2H4B0</accession>
<evidence type="ECO:0000256" key="7">
    <source>
        <dbReference type="PIRSR" id="PIRSR600175-2"/>
    </source>
</evidence>
<feature type="binding site" evidence="6">
    <location>
        <position position="433"/>
    </location>
    <ligand>
        <name>Na(+)</name>
        <dbReference type="ChEBI" id="CHEBI:29101"/>
        <label>1</label>
    </ligand>
</feature>
<keyword evidence="2 8" id="KW-0813">Transport</keyword>
<dbReference type="PROSITE" id="PS00754">
    <property type="entry name" value="NA_NEUROTRAN_SYMP_2"/>
    <property type="match status" value="1"/>
</dbReference>
<keyword evidence="8" id="KW-0769">Symport</keyword>
<dbReference type="InterPro" id="IPR037272">
    <property type="entry name" value="SNS_sf"/>
</dbReference>
<keyword evidence="4 9" id="KW-1133">Transmembrane helix</keyword>
<keyword evidence="6" id="KW-0479">Metal-binding</keyword>
<feature type="binding site" evidence="6">
    <location>
        <position position="64"/>
    </location>
    <ligand>
        <name>Na(+)</name>
        <dbReference type="ChEBI" id="CHEBI:29101"/>
        <label>1</label>
    </ligand>
</feature>
<organism evidence="10 11">
    <name type="scientific">Lymnaea stagnalis</name>
    <name type="common">Great pond snail</name>
    <name type="synonym">Helix stagnalis</name>
    <dbReference type="NCBI Taxonomy" id="6523"/>
    <lineage>
        <taxon>Eukaryota</taxon>
        <taxon>Metazoa</taxon>
        <taxon>Spiralia</taxon>
        <taxon>Lophotrochozoa</taxon>
        <taxon>Mollusca</taxon>
        <taxon>Gastropoda</taxon>
        <taxon>Heterobranchia</taxon>
        <taxon>Euthyneura</taxon>
        <taxon>Panpulmonata</taxon>
        <taxon>Hygrophila</taxon>
        <taxon>Lymnaeoidea</taxon>
        <taxon>Lymnaeidae</taxon>
        <taxon>Lymnaea</taxon>
    </lineage>
</organism>
<dbReference type="EMBL" id="CAXITT010000012">
    <property type="protein sequence ID" value="CAL1527074.1"/>
    <property type="molecule type" value="Genomic_DNA"/>
</dbReference>
<dbReference type="PROSITE" id="PS50267">
    <property type="entry name" value="NA_NEUROTRAN_SYMP_3"/>
    <property type="match status" value="1"/>
</dbReference>
<feature type="transmembrane region" description="Helical" evidence="9">
    <location>
        <begin position="403"/>
        <end position="429"/>
    </location>
</feature>
<feature type="transmembrane region" description="Helical" evidence="9">
    <location>
        <begin position="123"/>
        <end position="150"/>
    </location>
</feature>
<feature type="transmembrane region" description="Helical" evidence="9">
    <location>
        <begin position="531"/>
        <end position="556"/>
    </location>
</feature>
<dbReference type="CDD" id="cd11496">
    <property type="entry name" value="SLC6sbd-TauT-like"/>
    <property type="match status" value="1"/>
</dbReference>
<dbReference type="GO" id="GO:0043005">
    <property type="term" value="C:neuron projection"/>
    <property type="evidence" value="ECO:0007669"/>
    <property type="project" value="TreeGrafter"/>
</dbReference>
<keyword evidence="11" id="KW-1185">Reference proteome</keyword>
<feature type="transmembrane region" description="Helical" evidence="9">
    <location>
        <begin position="459"/>
        <end position="477"/>
    </location>
</feature>
<proteinExistence type="inferred from homology"/>
<comment type="caution">
    <text evidence="10">The sequence shown here is derived from an EMBL/GenBank/DDBJ whole genome shotgun (WGS) entry which is preliminary data.</text>
</comment>
<dbReference type="InterPro" id="IPR000175">
    <property type="entry name" value="Na/ntran_symport"/>
</dbReference>
<feature type="binding site" evidence="6">
    <location>
        <position position="332"/>
    </location>
    <ligand>
        <name>Na(+)</name>
        <dbReference type="ChEBI" id="CHEBI:29101"/>
        <label>1</label>
    </ligand>
</feature>
<name>A0AAV2H4B0_LYMST</name>
<sequence length="638" mass="71598">MTMSTAKHNSEYIEMGQGPAPHQEASNNGRAIEAKLVETPERELWTGKVEFVLACVGQCIGFGNVWRFPYLCYKNGGGAFLIPFVATIVFAGIPMYFMELALGQWLSVGGIGIWKITPIFKGVGYASAIMAFWLNTYYIVILAWTLFYLFHSFTSVLPWGRCGQDWNTNKCMSAYERYKIPFNCTNGTSWFEVNVTSEYNSSQIPSIYPDYNCSQDYDAYRFVSPVKEFWLKKALKLTDGIGDAGQLQWELSLCLLGVWVLCYFCIWKGVKWTGKVVYVTALFPYILLTILLIRGVTLPGAADGIRFYITPNMKKLAESTVWVDAASQILFSYGVGLGTCTALGSYNKYHNNVYKDAVLISCLNSSTSVFAGFVIFSVIGFMAHEQKRSVHLVAESGPGLAFLVYPSAVTQLPISPLWAILFFLMLLTLGMDSQFCTMEGFFTALIDEFPRHLRRHREIFIALVCLASYLIGLSMVTEGGMYVFQLFDFYSASGITVLLLIFFECIAISWSYGVNRFYEDLKDMFGFYPCFFWKICWCVTTPAICLGVVLFSVFTFQPVTYVGYQFPTWAHAVGGVVGASSIICIPVYMVYKFLITSGSLSHRVKILFRPDLNFRRGSSDPPPYSAIPRTVGGGVVRL</sequence>
<feature type="disulfide bond" evidence="7">
    <location>
        <begin position="162"/>
        <end position="171"/>
    </location>
</feature>
<gene>
    <name evidence="10" type="ORF">GSLYS_00001251001</name>
</gene>
<dbReference type="Proteomes" id="UP001497497">
    <property type="component" value="Unassembled WGS sequence"/>
</dbReference>
<reference evidence="10 11" key="1">
    <citation type="submission" date="2024-04" db="EMBL/GenBank/DDBJ databases">
        <authorList>
            <consortium name="Genoscope - CEA"/>
            <person name="William W."/>
        </authorList>
    </citation>
    <scope>NUCLEOTIDE SEQUENCE [LARGE SCALE GENOMIC DNA]</scope>
</reference>
<evidence type="ECO:0000256" key="4">
    <source>
        <dbReference type="ARBA" id="ARBA00022989"/>
    </source>
</evidence>
<evidence type="ECO:0000256" key="3">
    <source>
        <dbReference type="ARBA" id="ARBA00022692"/>
    </source>
</evidence>
<dbReference type="SUPFAM" id="SSF161070">
    <property type="entry name" value="SNF-like"/>
    <property type="match status" value="1"/>
</dbReference>